<evidence type="ECO:0000313" key="7">
    <source>
        <dbReference type="EMBL" id="KAF7672578.1"/>
    </source>
</evidence>
<organism evidence="7 8">
    <name type="scientific">Alternaria burnsii</name>
    <dbReference type="NCBI Taxonomy" id="1187904"/>
    <lineage>
        <taxon>Eukaryota</taxon>
        <taxon>Fungi</taxon>
        <taxon>Dikarya</taxon>
        <taxon>Ascomycota</taxon>
        <taxon>Pezizomycotina</taxon>
        <taxon>Dothideomycetes</taxon>
        <taxon>Pleosporomycetidae</taxon>
        <taxon>Pleosporales</taxon>
        <taxon>Pleosporineae</taxon>
        <taxon>Pleosporaceae</taxon>
        <taxon>Alternaria</taxon>
        <taxon>Alternaria sect. Alternaria</taxon>
    </lineage>
</organism>
<dbReference type="SUPFAM" id="SSF52151">
    <property type="entry name" value="FabD/lysophospholipase-like"/>
    <property type="match status" value="1"/>
</dbReference>
<comment type="caution">
    <text evidence="7">The sequence shown here is derived from an EMBL/GenBank/DDBJ whole genome shotgun (WGS) entry which is preliminary data.</text>
</comment>
<keyword evidence="2 4" id="KW-0442">Lipid degradation</keyword>
<feature type="region of interest" description="Disordered" evidence="5">
    <location>
        <begin position="467"/>
        <end position="486"/>
    </location>
</feature>
<name>A0A8H7B4B2_9PLEO</name>
<sequence>MDAPDQVVDSGGGAVFQGDVTAGRDITINHITEIRQVTERLSSRSTSADISEKTLGSLEALCGAAEFTEEYAKELKVGVFASDLPLERITRECASILTELKRLESLLGRDGDGGDVFTASLNEDVVDIRSRLMSLQMHLSNMNSRKTAKDFETIKEAVTRLMNSQSSSDEASSIRTFYTASAIPYVERQMWQEVQNALCARFTTDFVRDNYALIVASVEELVFENTSSWIAHGPQSDDLPSKAPKARAAGTDLCLSEKFNVATSHIKGADVAVQDQSLSVEDGADDDASISPIYNNGIDPTGVRWSELVEGGSGECLLTLDGGGVKSYSSILIIEALMEEIVACENLFELEFTHYPRTFSASYFRPCHYFHKVYGTSTGGILAIALSRLRMSVTQTIKAFESVLTAMYGSPAKLNPLATKYNHSGLEATLHWMVQQYCKQHDQESCNHEENFRWPLAGIPIEGDDEGLVDPYESDGSGGPDPRLDDFIRRQQERRRSERRGLEYHVCQTICLTTVHNGQIDEARLLRTYNHVYDYDIAPPWVTYYNQYSPDLTIPQVGRATTAAPLFFKVLEVNDPRGNVAFKDGGIRENNPSYCAYSEACSLRGDELEPSLLLSIGAGLTSFDSDEALSEITPFGLPALTKWAKKRAVFKDILIKYAEGQDRHRMMRTIAKGGHTWYKRFDVTHGLETIRIDQGEGRSLWKTLNTAYAATQAYLNRRERDVGASEYDTPGRMLQQTAEKLVRMRRARELEAMTEGGKKREQWEAFMGKHLPGEREFYRKYQEEWDFALLGRKQ</sequence>
<dbReference type="PANTHER" id="PTHR24185:SF1">
    <property type="entry name" value="CALCIUM-INDEPENDENT PHOSPHOLIPASE A2-GAMMA"/>
    <property type="match status" value="1"/>
</dbReference>
<dbReference type="PROSITE" id="PS51635">
    <property type="entry name" value="PNPLA"/>
    <property type="match status" value="1"/>
</dbReference>
<dbReference type="RefSeq" id="XP_038782931.1">
    <property type="nucleotide sequence ID" value="XM_038934656.1"/>
</dbReference>
<feature type="short sequence motif" description="DGA/G" evidence="4">
    <location>
        <begin position="584"/>
        <end position="586"/>
    </location>
</feature>
<dbReference type="GO" id="GO:0046486">
    <property type="term" value="P:glycerolipid metabolic process"/>
    <property type="evidence" value="ECO:0007669"/>
    <property type="project" value="UniProtKB-ARBA"/>
</dbReference>
<dbReference type="InterPro" id="IPR002641">
    <property type="entry name" value="PNPLA_dom"/>
</dbReference>
<comment type="caution">
    <text evidence="4">Lacks conserved residue(s) required for the propagation of feature annotation.</text>
</comment>
<dbReference type="GO" id="GO:0016042">
    <property type="term" value="P:lipid catabolic process"/>
    <property type="evidence" value="ECO:0007669"/>
    <property type="project" value="UniProtKB-UniRule"/>
</dbReference>
<dbReference type="GO" id="GO:0047499">
    <property type="term" value="F:calcium-independent phospholipase A2 activity"/>
    <property type="evidence" value="ECO:0007669"/>
    <property type="project" value="TreeGrafter"/>
</dbReference>
<evidence type="ECO:0000256" key="5">
    <source>
        <dbReference type="SAM" id="MobiDB-lite"/>
    </source>
</evidence>
<proteinExistence type="predicted"/>
<dbReference type="EMBL" id="JAAABM010000016">
    <property type="protein sequence ID" value="KAF7672578.1"/>
    <property type="molecule type" value="Genomic_DNA"/>
</dbReference>
<protein>
    <recommendedName>
        <fullName evidence="6">PNPLA domain-containing protein</fullName>
    </recommendedName>
</protein>
<dbReference type="PANTHER" id="PTHR24185">
    <property type="entry name" value="CALCIUM-INDEPENDENT PHOSPHOLIPASE A2-GAMMA"/>
    <property type="match status" value="1"/>
</dbReference>
<evidence type="ECO:0000256" key="1">
    <source>
        <dbReference type="ARBA" id="ARBA00022801"/>
    </source>
</evidence>
<keyword evidence="3 4" id="KW-0443">Lipid metabolism</keyword>
<evidence type="ECO:0000256" key="3">
    <source>
        <dbReference type="ARBA" id="ARBA00023098"/>
    </source>
</evidence>
<accession>A0A8H7B4B2</accession>
<reference evidence="7" key="2">
    <citation type="submission" date="2020-08" db="EMBL/GenBank/DDBJ databases">
        <title>Draft Genome Sequence of Cumin Blight Pathogen Alternaria burnsii.</title>
        <authorList>
            <person name="Feng Z."/>
        </authorList>
    </citation>
    <scope>NUCLEOTIDE SEQUENCE</scope>
    <source>
        <strain evidence="7">CBS107.38</strain>
    </source>
</reference>
<feature type="active site" description="Nucleophile" evidence="4">
    <location>
        <position position="377"/>
    </location>
</feature>
<feature type="active site" description="Proton acceptor" evidence="4">
    <location>
        <position position="584"/>
    </location>
</feature>
<keyword evidence="8" id="KW-1185">Reference proteome</keyword>
<dbReference type="Gene3D" id="3.40.1090.10">
    <property type="entry name" value="Cytosolic phospholipase A2 catalytic domain"/>
    <property type="match status" value="1"/>
</dbReference>
<dbReference type="GO" id="GO:0019369">
    <property type="term" value="P:arachidonate metabolic process"/>
    <property type="evidence" value="ECO:0007669"/>
    <property type="project" value="TreeGrafter"/>
</dbReference>
<dbReference type="GeneID" id="62207834"/>
<evidence type="ECO:0000256" key="2">
    <source>
        <dbReference type="ARBA" id="ARBA00022963"/>
    </source>
</evidence>
<dbReference type="GO" id="GO:0016020">
    <property type="term" value="C:membrane"/>
    <property type="evidence" value="ECO:0007669"/>
    <property type="project" value="TreeGrafter"/>
</dbReference>
<dbReference type="AlphaFoldDB" id="A0A8H7B4B2"/>
<dbReference type="Proteomes" id="UP000596902">
    <property type="component" value="Unassembled WGS sequence"/>
</dbReference>
<keyword evidence="1 4" id="KW-0378">Hydrolase</keyword>
<reference evidence="7" key="1">
    <citation type="submission" date="2020-01" db="EMBL/GenBank/DDBJ databases">
        <authorList>
            <person name="Feng Z.H.Z."/>
        </authorList>
    </citation>
    <scope>NUCLEOTIDE SEQUENCE</scope>
    <source>
        <strain evidence="7">CBS107.38</strain>
    </source>
</reference>
<dbReference type="InterPro" id="IPR016035">
    <property type="entry name" value="Acyl_Trfase/lysoPLipase"/>
</dbReference>
<feature type="short sequence motif" description="GXSXG" evidence="4">
    <location>
        <begin position="375"/>
        <end position="379"/>
    </location>
</feature>
<evidence type="ECO:0000256" key="4">
    <source>
        <dbReference type="PROSITE-ProRule" id="PRU01161"/>
    </source>
</evidence>
<evidence type="ECO:0000313" key="8">
    <source>
        <dbReference type="Proteomes" id="UP000596902"/>
    </source>
</evidence>
<feature type="domain" description="PNPLA" evidence="6">
    <location>
        <begin position="318"/>
        <end position="597"/>
    </location>
</feature>
<evidence type="ECO:0000259" key="6">
    <source>
        <dbReference type="PROSITE" id="PS51635"/>
    </source>
</evidence>
<gene>
    <name evidence="7" type="ORF">GT037_009609</name>
</gene>